<organism evidence="3 4">
    <name type="scientific">Asanoa hainanensis</name>
    <dbReference type="NCBI Taxonomy" id="560556"/>
    <lineage>
        <taxon>Bacteria</taxon>
        <taxon>Bacillati</taxon>
        <taxon>Actinomycetota</taxon>
        <taxon>Actinomycetes</taxon>
        <taxon>Micromonosporales</taxon>
        <taxon>Micromonosporaceae</taxon>
        <taxon>Asanoa</taxon>
    </lineage>
</organism>
<keyword evidence="2" id="KW-0812">Transmembrane</keyword>
<feature type="transmembrane region" description="Helical" evidence="2">
    <location>
        <begin position="34"/>
        <end position="53"/>
    </location>
</feature>
<reference evidence="3 4" key="1">
    <citation type="submission" date="2017-06" db="EMBL/GenBank/DDBJ databases">
        <authorList>
            <person name="Kim H.J."/>
            <person name="Triplett B.A."/>
        </authorList>
    </citation>
    <scope>NUCLEOTIDE SEQUENCE [LARGE SCALE GENOMIC DNA]</scope>
    <source>
        <strain evidence="3 4">CGMCC 4.5593</strain>
    </source>
</reference>
<dbReference type="EMBL" id="FZPH01000004">
    <property type="protein sequence ID" value="SNT30396.1"/>
    <property type="molecule type" value="Genomic_DNA"/>
</dbReference>
<keyword evidence="2" id="KW-0472">Membrane</keyword>
<feature type="transmembrane region" description="Helical" evidence="2">
    <location>
        <begin position="93"/>
        <end position="113"/>
    </location>
</feature>
<dbReference type="Proteomes" id="UP000198362">
    <property type="component" value="Unassembled WGS sequence"/>
</dbReference>
<gene>
    <name evidence="3" type="ORF">SAMN05421812_104367</name>
</gene>
<evidence type="ECO:0000313" key="3">
    <source>
        <dbReference type="EMBL" id="SNT30396.1"/>
    </source>
</evidence>
<evidence type="ECO:0000256" key="1">
    <source>
        <dbReference type="SAM" id="MobiDB-lite"/>
    </source>
</evidence>
<dbReference type="AlphaFoldDB" id="A0A239LIH5"/>
<accession>A0A239LIH5</accession>
<feature type="transmembrane region" description="Helical" evidence="2">
    <location>
        <begin position="12"/>
        <end position="28"/>
    </location>
</feature>
<sequence length="327" mass="35698">MRLGAATAGVAYFLYFALWSVLLGVVIYKDDLASALLTFGVPFLIVSLGRWALGAVKVTRHIPFFVPLALIFVLLPLLTEDPWRLASASGSRIAYLALCSSLPLVFLLVLRIWKLDFGAILNSAVEPTVGRALDFAAIVRELNSMRANHERALDVAATTAQLADIYSKEESTAASMRRVAVVMQRRYKWVAIRHFLRLLSAVGLSLFGLIYVLAWVAVPRQLATEWSASSVAVQSIDFFGGKIDLPLGPYLFVSLLLATVAFVGFLGFTLTEDQHSATLWNGVAVKPAEDLFLYGIPYLALREPSEADADPSGAKLSVPPGEEIVQR</sequence>
<evidence type="ECO:0000313" key="4">
    <source>
        <dbReference type="Proteomes" id="UP000198362"/>
    </source>
</evidence>
<name>A0A239LIH5_9ACTN</name>
<evidence type="ECO:0000256" key="2">
    <source>
        <dbReference type="SAM" id="Phobius"/>
    </source>
</evidence>
<feature type="region of interest" description="Disordered" evidence="1">
    <location>
        <begin position="306"/>
        <end position="327"/>
    </location>
</feature>
<keyword evidence="2" id="KW-1133">Transmembrane helix</keyword>
<feature type="transmembrane region" description="Helical" evidence="2">
    <location>
        <begin position="250"/>
        <end position="270"/>
    </location>
</feature>
<proteinExistence type="predicted"/>
<feature type="transmembrane region" description="Helical" evidence="2">
    <location>
        <begin position="195"/>
        <end position="218"/>
    </location>
</feature>
<keyword evidence="4" id="KW-1185">Reference proteome</keyword>
<feature type="transmembrane region" description="Helical" evidence="2">
    <location>
        <begin position="62"/>
        <end position="78"/>
    </location>
</feature>
<protein>
    <submittedName>
        <fullName evidence="3">Uncharacterized protein</fullName>
    </submittedName>
</protein>